<dbReference type="RefSeq" id="XP_024365948.1">
    <property type="nucleotide sequence ID" value="XM_024510180.2"/>
</dbReference>
<comment type="subcellular location">
    <subcellularLocation>
        <location evidence="6">Cytoplasm</location>
    </subcellularLocation>
</comment>
<name>A0A7I4CT60_PHYPA</name>
<dbReference type="UniPathway" id="UPA00713">
    <property type="reaction ID" value="UER00725"/>
</dbReference>
<evidence type="ECO:0000256" key="1">
    <source>
        <dbReference type="ARBA" id="ARBA00005138"/>
    </source>
</evidence>
<reference evidence="7" key="3">
    <citation type="submission" date="2020-12" db="UniProtKB">
        <authorList>
            <consortium name="EnsemblPlants"/>
        </authorList>
    </citation>
    <scope>IDENTIFICATION</scope>
</reference>
<dbReference type="GeneID" id="112277636"/>
<keyword evidence="4 5" id="KW-0456">Lyase</keyword>
<dbReference type="AlphaFoldDB" id="A0A7I4CT60"/>
<dbReference type="Pfam" id="PF00221">
    <property type="entry name" value="Lyase_aromatic"/>
    <property type="match status" value="1"/>
</dbReference>
<accession>A0A7I4CT60</accession>
<dbReference type="EC" id="4.3.1.24" evidence="6"/>
<protein>
    <recommendedName>
        <fullName evidence="6">Phenylalanine ammonia-lyase</fullName>
        <ecNumber evidence="6">4.3.1.24</ecNumber>
    </recommendedName>
</protein>
<dbReference type="GO" id="GO:0005737">
    <property type="term" value="C:cytoplasm"/>
    <property type="evidence" value="ECO:0007669"/>
    <property type="project" value="UniProtKB-SubCell"/>
</dbReference>
<dbReference type="NCBIfam" id="TIGR01226">
    <property type="entry name" value="phe_am_lyase"/>
    <property type="match status" value="1"/>
</dbReference>
<dbReference type="OMA" id="MECDNRA"/>
<dbReference type="InterPro" id="IPR024083">
    <property type="entry name" value="Fumarase/histidase_N"/>
</dbReference>
<dbReference type="CDD" id="cd00332">
    <property type="entry name" value="PAL-HAL"/>
    <property type="match status" value="1"/>
</dbReference>
<evidence type="ECO:0000313" key="8">
    <source>
        <dbReference type="Proteomes" id="UP000006727"/>
    </source>
</evidence>
<dbReference type="OrthoDB" id="10051290at2759"/>
<dbReference type="InterPro" id="IPR008948">
    <property type="entry name" value="L-Aspartase-like"/>
</dbReference>
<reference evidence="7 8" key="1">
    <citation type="journal article" date="2008" name="Science">
        <title>The Physcomitrella genome reveals evolutionary insights into the conquest of land by plants.</title>
        <authorList>
            <person name="Rensing S."/>
            <person name="Lang D."/>
            <person name="Zimmer A."/>
            <person name="Terry A."/>
            <person name="Salamov A."/>
            <person name="Shapiro H."/>
            <person name="Nishiyama T."/>
            <person name="Perroud P.-F."/>
            <person name="Lindquist E."/>
            <person name="Kamisugi Y."/>
            <person name="Tanahashi T."/>
            <person name="Sakakibara K."/>
            <person name="Fujita T."/>
            <person name="Oishi K."/>
            <person name="Shin-I T."/>
            <person name="Kuroki Y."/>
            <person name="Toyoda A."/>
            <person name="Suzuki Y."/>
            <person name="Hashimoto A."/>
            <person name="Yamaguchi K."/>
            <person name="Sugano A."/>
            <person name="Kohara Y."/>
            <person name="Fujiyama A."/>
            <person name="Anterola A."/>
            <person name="Aoki S."/>
            <person name="Ashton N."/>
            <person name="Barbazuk W.B."/>
            <person name="Barker E."/>
            <person name="Bennetzen J."/>
            <person name="Bezanilla M."/>
            <person name="Blankenship R."/>
            <person name="Cho S.H."/>
            <person name="Dutcher S."/>
            <person name="Estelle M."/>
            <person name="Fawcett J.A."/>
            <person name="Gundlach H."/>
            <person name="Hanada K."/>
            <person name="Heyl A."/>
            <person name="Hicks K.A."/>
            <person name="Hugh J."/>
            <person name="Lohr M."/>
            <person name="Mayer K."/>
            <person name="Melkozernov A."/>
            <person name="Murata T."/>
            <person name="Nelson D."/>
            <person name="Pils B."/>
            <person name="Prigge M."/>
            <person name="Reiss B."/>
            <person name="Renner T."/>
            <person name="Rombauts S."/>
            <person name="Rushton P."/>
            <person name="Sanderfoot A."/>
            <person name="Schween G."/>
            <person name="Shiu S.-H."/>
            <person name="Stueber K."/>
            <person name="Theodoulou F.L."/>
            <person name="Tu H."/>
            <person name="Van de Peer Y."/>
            <person name="Verrier P.J."/>
            <person name="Waters E."/>
            <person name="Wood A."/>
            <person name="Yang L."/>
            <person name="Cove D."/>
            <person name="Cuming A."/>
            <person name="Hasebe M."/>
            <person name="Lucas S."/>
            <person name="Mishler D.B."/>
            <person name="Reski R."/>
            <person name="Grigoriev I."/>
            <person name="Quatrano R.S."/>
            <person name="Boore J.L."/>
        </authorList>
    </citation>
    <scope>NUCLEOTIDE SEQUENCE [LARGE SCALE GENOMIC DNA]</scope>
    <source>
        <strain evidence="7 8">cv. Gransden 2004</strain>
    </source>
</reference>
<dbReference type="Gramene" id="Pp3c26_2420V3.2">
    <property type="protein sequence ID" value="Pp3c26_2420V3.2"/>
    <property type="gene ID" value="Pp3c26_2420"/>
</dbReference>
<keyword evidence="8" id="KW-1185">Reference proteome</keyword>
<sequence>MESDASKCRDHTMPGDGDSLNWACAAEAMKCCHLDEVKSYMKTYYKSAQIVVEGKDLTVAHVAAIARRPEVLFKMNSKVAKSKVDECCDWLDRKIEEGRSIPGVTTGFGAASAQRTNQTRELQEELIRFLNAGVIEEGNKLAVSTTRAAILVRINTLMQGYSGIRWETLEAMGKLLNSHVTPELPLRGTITASGDLMPLSYIAGLLIARPNSKAVTKEEKTISAVEALKLAGIDKPLELEPKEGLALVNGTTVGSALASTVCFDANILVVMAEVLSALFSEVMLGKLEYTDPLTHKLKHHPGQMEAASIMKWVLDGSSYMKTAAKFHAPDPLKKPKHDRYALRTSPQWLGPQVEVIRNATHSIQREINSVNDNPLIDMAEDRAISGGNFQGTPIGVSMDNLRLAIAAIGKLMFAQNSELVNEYYNAGLPSNLSGGPNPSLDYGLKGAEIAMASYLSELNHLANPVTTHVQSAEGHNQDVNSLGFISARKTEEAIVVLKLMSATYLLGLCQAIDLRHLEETLHETVKNIVRQVARKNLLDYPASVPQLLETDLLRVVEHQPVFTYIDNPSSQAYPLMEKLRLMLLHHALPNSESDDSVGTSLFRKIACFEKELTTRLTSEVPLAREAYYMGESNVQNRIEECRTYPLYRFVRSDLDTQLLSGHRTVTPGEDIAKVYRAICSGKHVDPLLQCLDGWTSSPTSRIK</sequence>
<dbReference type="InterPro" id="IPR023144">
    <property type="entry name" value="Phe_NH3-lyase_shielding_dom_sf"/>
</dbReference>
<evidence type="ECO:0000256" key="5">
    <source>
        <dbReference type="RuleBase" id="RU003954"/>
    </source>
</evidence>
<evidence type="ECO:0000256" key="2">
    <source>
        <dbReference type="ARBA" id="ARBA00007238"/>
    </source>
</evidence>
<comment type="catalytic activity">
    <reaction evidence="6">
        <text>L-phenylalanine = (E)-cinnamate + NH4(+)</text>
        <dbReference type="Rhea" id="RHEA:21384"/>
        <dbReference type="ChEBI" id="CHEBI:15669"/>
        <dbReference type="ChEBI" id="CHEBI:28938"/>
        <dbReference type="ChEBI" id="CHEBI:58095"/>
        <dbReference type="EC" id="4.3.1.24"/>
    </reaction>
</comment>
<dbReference type="InterPro" id="IPR005922">
    <property type="entry name" value="Phe_NH3-lyase"/>
</dbReference>
<evidence type="ECO:0000256" key="3">
    <source>
        <dbReference type="ARBA" id="ARBA00023051"/>
    </source>
</evidence>
<dbReference type="GO" id="GO:0016841">
    <property type="term" value="F:ammonia-lyase activity"/>
    <property type="evidence" value="ECO:0000318"/>
    <property type="project" value="GO_Central"/>
</dbReference>
<dbReference type="Gene3D" id="1.10.274.20">
    <property type="entry name" value="Phenylalanine ammonia-lyase 1, domain 3"/>
    <property type="match status" value="1"/>
</dbReference>
<dbReference type="KEGG" id="ppp:112277636"/>
<dbReference type="FunCoup" id="A0A7I4CT60">
    <property type="interactions" value="488"/>
</dbReference>
<gene>
    <name evidence="7" type="primary">LOC112277636</name>
</gene>
<dbReference type="Gene3D" id="1.10.275.10">
    <property type="entry name" value="Fumarase/aspartase (N-terminal domain)"/>
    <property type="match status" value="1"/>
</dbReference>
<dbReference type="EMBL" id="ABEU02000026">
    <property type="status" value="NOT_ANNOTATED_CDS"/>
    <property type="molecule type" value="Genomic_DNA"/>
</dbReference>
<comment type="similarity">
    <text evidence="2 5">Belongs to the PAL/histidase family.</text>
</comment>
<evidence type="ECO:0000256" key="4">
    <source>
        <dbReference type="ARBA" id="ARBA00023239"/>
    </source>
</evidence>
<comment type="pathway">
    <text evidence="1 6">Phenylpropanoid metabolism; trans-cinnamate biosynthesis; trans-cinnamate from L-phenylalanine: step 1/1.</text>
</comment>
<organism evidence="7 8">
    <name type="scientific">Physcomitrium patens</name>
    <name type="common">Spreading-leaved earth moss</name>
    <name type="synonym">Physcomitrella patens</name>
    <dbReference type="NCBI Taxonomy" id="3218"/>
    <lineage>
        <taxon>Eukaryota</taxon>
        <taxon>Viridiplantae</taxon>
        <taxon>Streptophyta</taxon>
        <taxon>Embryophyta</taxon>
        <taxon>Bryophyta</taxon>
        <taxon>Bryophytina</taxon>
        <taxon>Bryopsida</taxon>
        <taxon>Funariidae</taxon>
        <taxon>Funariales</taxon>
        <taxon>Funariaceae</taxon>
        <taxon>Physcomitrium</taxon>
    </lineage>
</organism>
<proteinExistence type="inferred from homology"/>
<dbReference type="PANTHER" id="PTHR10362">
    <property type="entry name" value="HISTIDINE AMMONIA-LYASE"/>
    <property type="match status" value="1"/>
</dbReference>
<reference evidence="7 8" key="2">
    <citation type="journal article" date="2018" name="Plant J.">
        <title>The Physcomitrella patens chromosome-scale assembly reveals moss genome structure and evolution.</title>
        <authorList>
            <person name="Lang D."/>
            <person name="Ullrich K.K."/>
            <person name="Murat F."/>
            <person name="Fuchs J."/>
            <person name="Jenkins J."/>
            <person name="Haas F.B."/>
            <person name="Piednoel M."/>
            <person name="Gundlach H."/>
            <person name="Van Bel M."/>
            <person name="Meyberg R."/>
            <person name="Vives C."/>
            <person name="Morata J."/>
            <person name="Symeonidi A."/>
            <person name="Hiss M."/>
            <person name="Muchero W."/>
            <person name="Kamisugi Y."/>
            <person name="Saleh O."/>
            <person name="Blanc G."/>
            <person name="Decker E.L."/>
            <person name="van Gessel N."/>
            <person name="Grimwood J."/>
            <person name="Hayes R.D."/>
            <person name="Graham S.W."/>
            <person name="Gunter L.E."/>
            <person name="McDaniel S.F."/>
            <person name="Hoernstein S.N.W."/>
            <person name="Larsson A."/>
            <person name="Li F.W."/>
            <person name="Perroud P.F."/>
            <person name="Phillips J."/>
            <person name="Ranjan P."/>
            <person name="Rokshar D.S."/>
            <person name="Rothfels C.J."/>
            <person name="Schneider L."/>
            <person name="Shu S."/>
            <person name="Stevenson D.W."/>
            <person name="Thummler F."/>
            <person name="Tillich M."/>
            <person name="Villarreal Aguilar J.C."/>
            <person name="Widiez T."/>
            <person name="Wong G.K."/>
            <person name="Wymore A."/>
            <person name="Zhang Y."/>
            <person name="Zimmer A.D."/>
            <person name="Quatrano R.S."/>
            <person name="Mayer K.F.X."/>
            <person name="Goodstein D."/>
            <person name="Casacuberta J.M."/>
            <person name="Vandepoele K."/>
            <person name="Reski R."/>
            <person name="Cuming A.C."/>
            <person name="Tuskan G.A."/>
            <person name="Maumus F."/>
            <person name="Salse J."/>
            <person name="Schmutz J."/>
            <person name="Rensing S.A."/>
        </authorList>
    </citation>
    <scope>NUCLEOTIDE SEQUENCE [LARGE SCALE GENOMIC DNA]</scope>
    <source>
        <strain evidence="7 8">cv. Gransden 2004</strain>
    </source>
</reference>
<dbReference type="Proteomes" id="UP000006727">
    <property type="component" value="Chromosome 26"/>
</dbReference>
<keyword evidence="3 6" id="KW-0587">Phenylpropanoid metabolism</keyword>
<dbReference type="GO" id="GO:0045548">
    <property type="term" value="F:phenylalanine ammonia-lyase activity"/>
    <property type="evidence" value="ECO:0007669"/>
    <property type="project" value="UniProtKB-EC"/>
</dbReference>
<dbReference type="InterPro" id="IPR001106">
    <property type="entry name" value="Aromatic_Lyase"/>
</dbReference>
<dbReference type="GO" id="GO:0009800">
    <property type="term" value="P:cinnamic acid biosynthetic process"/>
    <property type="evidence" value="ECO:0007669"/>
    <property type="project" value="UniProtKB-UniPathway"/>
</dbReference>
<dbReference type="EnsemblPlants" id="Pp3c26_2420V3.2">
    <property type="protein sequence ID" value="Pp3c26_2420V3.2"/>
    <property type="gene ID" value="Pp3c26_2420"/>
</dbReference>
<evidence type="ECO:0000256" key="6">
    <source>
        <dbReference type="RuleBase" id="RU003955"/>
    </source>
</evidence>
<dbReference type="SUPFAM" id="SSF48557">
    <property type="entry name" value="L-aspartase-like"/>
    <property type="match status" value="1"/>
</dbReference>
<dbReference type="PROSITE" id="PS00488">
    <property type="entry name" value="PAL_HISTIDASE"/>
    <property type="match status" value="1"/>
</dbReference>
<dbReference type="Gene3D" id="1.20.200.10">
    <property type="entry name" value="Fumarase/aspartase (Central domain)"/>
    <property type="match status" value="1"/>
</dbReference>
<dbReference type="InterPro" id="IPR022313">
    <property type="entry name" value="Phe/His_NH3-lyase_AS"/>
</dbReference>
<dbReference type="GO" id="GO:0006559">
    <property type="term" value="P:L-phenylalanine catabolic process"/>
    <property type="evidence" value="ECO:0007669"/>
    <property type="project" value="InterPro"/>
</dbReference>
<dbReference type="InParanoid" id="A0A7I4CT60"/>
<evidence type="ECO:0000313" key="7">
    <source>
        <dbReference type="EnsemblPlants" id="Pp3c26_2420V3.2"/>
    </source>
</evidence>